<dbReference type="PANTHER" id="PTHR31284:SF10">
    <property type="entry name" value="ACID PHOSPHATASE-LIKE PROTEIN"/>
    <property type="match status" value="1"/>
</dbReference>
<dbReference type="Pfam" id="PF03767">
    <property type="entry name" value="Acid_phosphat_B"/>
    <property type="match status" value="1"/>
</dbReference>
<evidence type="ECO:0000313" key="6">
    <source>
        <dbReference type="EMBL" id="OAE34136.1"/>
    </source>
</evidence>
<dbReference type="Gene3D" id="3.40.50.1000">
    <property type="entry name" value="HAD superfamily/HAD-like"/>
    <property type="match status" value="1"/>
</dbReference>
<dbReference type="InterPro" id="IPR005519">
    <property type="entry name" value="Acid_phosphat_B-like"/>
</dbReference>
<organism evidence="6 7">
    <name type="scientific">Marchantia polymorpha subsp. ruderalis</name>
    <dbReference type="NCBI Taxonomy" id="1480154"/>
    <lineage>
        <taxon>Eukaryota</taxon>
        <taxon>Viridiplantae</taxon>
        <taxon>Streptophyta</taxon>
        <taxon>Embryophyta</taxon>
        <taxon>Marchantiophyta</taxon>
        <taxon>Marchantiopsida</taxon>
        <taxon>Marchantiidae</taxon>
        <taxon>Marchantiales</taxon>
        <taxon>Marchantiaceae</taxon>
        <taxon>Marchantia</taxon>
    </lineage>
</organism>
<dbReference type="PIRSF" id="PIRSF002674">
    <property type="entry name" value="VSP"/>
    <property type="match status" value="1"/>
</dbReference>
<feature type="chain" id="PRO_5042333833" description="Acid phosphatase" evidence="4">
    <location>
        <begin position="24"/>
        <end position="265"/>
    </location>
</feature>
<evidence type="ECO:0000256" key="1">
    <source>
        <dbReference type="ARBA" id="ARBA00022729"/>
    </source>
</evidence>
<proteinExistence type="inferred from homology"/>
<dbReference type="SUPFAM" id="SSF56784">
    <property type="entry name" value="HAD-like"/>
    <property type="match status" value="1"/>
</dbReference>
<evidence type="ECO:0008006" key="9">
    <source>
        <dbReference type="Google" id="ProtNLM"/>
    </source>
</evidence>
<evidence type="ECO:0000313" key="7">
    <source>
        <dbReference type="Proteomes" id="UP000077202"/>
    </source>
</evidence>
<keyword evidence="1 4" id="KW-0732">Signal</keyword>
<evidence type="ECO:0000313" key="5">
    <source>
        <dbReference type="EMBL" id="BBN14748.1"/>
    </source>
</evidence>
<keyword evidence="2" id="KW-0325">Glycoprotein</keyword>
<gene>
    <name evidence="6" type="ORF">AXG93_2891s1640</name>
    <name evidence="5" type="ORF">Mp_6g14170</name>
</gene>
<evidence type="ECO:0000256" key="3">
    <source>
        <dbReference type="PIRNR" id="PIRNR002674"/>
    </source>
</evidence>
<dbReference type="EMBL" id="AP019871">
    <property type="protein sequence ID" value="BBN14748.1"/>
    <property type="molecule type" value="Genomic_DNA"/>
</dbReference>
<name>A0A176WPF8_MARPO</name>
<dbReference type="Proteomes" id="UP000077202">
    <property type="component" value="Unassembled WGS sequence"/>
</dbReference>
<sequence>MDISRSLLGCCLVLAFAAQISLARQLSVQAHANDLVWSHDHWFKLSFNTKAYCLGWMKNVEANNIKNWDLIPLNCYSTVKKYMEQGQYWVDLSVAGDAAWTYLSTFKADGHDAVMFDIDETLLSTLEYQRDISVYGTTLFNSTAFDSYVAQGISPAIKSSLALYNKLKDAGFKLVICTGRKEQLRAVTEKNLQAEGYTDYTELVLKTEEYNGLTAAVYKSMARAKLVKEKGYVFRTCVGDQFSDCAGDAKGEDTFKFPNPMYYIK</sequence>
<comment type="similarity">
    <text evidence="3">Belongs to the APS1/VSP family.</text>
</comment>
<dbReference type="EMBL" id="LVLJ01000455">
    <property type="protein sequence ID" value="OAE34136.1"/>
    <property type="molecule type" value="Genomic_DNA"/>
</dbReference>
<protein>
    <recommendedName>
        <fullName evidence="9">Acid phosphatase</fullName>
    </recommendedName>
</protein>
<keyword evidence="7" id="KW-1185">Reference proteome</keyword>
<dbReference type="Proteomes" id="UP001162541">
    <property type="component" value="Chromosome 6"/>
</dbReference>
<reference evidence="8" key="3">
    <citation type="journal article" date="2020" name="Curr. Biol.">
        <title>Chromatin organization in early land plants reveals an ancestral association between H3K27me3, transposons, and constitutive heterochromatin.</title>
        <authorList>
            <person name="Montgomery S.A."/>
            <person name="Tanizawa Y."/>
            <person name="Galik B."/>
            <person name="Wang N."/>
            <person name="Ito T."/>
            <person name="Mochizuki T."/>
            <person name="Akimcheva S."/>
            <person name="Bowman J.L."/>
            <person name="Cognat V."/>
            <person name="Marechal-Drouard L."/>
            <person name="Ekker H."/>
            <person name="Hong S.F."/>
            <person name="Kohchi T."/>
            <person name="Lin S.S."/>
            <person name="Liu L.D."/>
            <person name="Nakamura Y."/>
            <person name="Valeeva L.R."/>
            <person name="Shakirov E.V."/>
            <person name="Shippen D.E."/>
            <person name="Wei W.L."/>
            <person name="Yagura M."/>
            <person name="Yamaoka S."/>
            <person name="Yamato K.T."/>
            <person name="Liu C."/>
            <person name="Berger F."/>
        </authorList>
    </citation>
    <scope>NUCLEOTIDE SEQUENCE [LARGE SCALE GENOMIC DNA]</scope>
    <source>
        <strain evidence="8">Tak-1</strain>
    </source>
</reference>
<dbReference type="InterPro" id="IPR023214">
    <property type="entry name" value="HAD_sf"/>
</dbReference>
<dbReference type="InterPro" id="IPR036412">
    <property type="entry name" value="HAD-like_sf"/>
</dbReference>
<dbReference type="AlphaFoldDB" id="A0A176WPF8"/>
<reference evidence="5" key="2">
    <citation type="journal article" date="2019" name="Curr. Biol.">
        <title>Chromatin organization in early land plants reveals an ancestral association between H3K27me3, transposons, and constitutive heterochromatin.</title>
        <authorList>
            <person name="Montgomery S.A."/>
            <person name="Tanizawa Y."/>
            <person name="Galik B."/>
            <person name="Wang N."/>
            <person name="Ito T."/>
            <person name="Mochizuki T."/>
            <person name="Akimcheva S."/>
            <person name="Bowman J."/>
            <person name="Cognat V."/>
            <person name="Drouard L."/>
            <person name="Ekker H."/>
            <person name="Houng S."/>
            <person name="Kohchi T."/>
            <person name="Lin S."/>
            <person name="Liu L.D."/>
            <person name="Nakamura Y."/>
            <person name="Valeeva L.R."/>
            <person name="Shakirov E.V."/>
            <person name="Shippen D.E."/>
            <person name="Wei W."/>
            <person name="Yagura M."/>
            <person name="Yamaoka S."/>
            <person name="Yamato K.T."/>
            <person name="Liu C."/>
            <person name="Berger F."/>
        </authorList>
    </citation>
    <scope>NUCLEOTIDE SEQUENCE [LARGE SCALE GENOMIC DNA]</scope>
    <source>
        <strain evidence="5">Tak-1</strain>
    </source>
</reference>
<reference evidence="6 7" key="1">
    <citation type="submission" date="2016-03" db="EMBL/GenBank/DDBJ databases">
        <title>Mechanisms controlling the formation of the plant cell surface in tip-growing cells are functionally conserved among land plants.</title>
        <authorList>
            <person name="Honkanen S."/>
            <person name="Jones V.A."/>
            <person name="Morieri G."/>
            <person name="Champion C."/>
            <person name="Hetherington A.J."/>
            <person name="Kelly S."/>
            <person name="Saint-Marcoux D."/>
            <person name="Proust H."/>
            <person name="Prescott H."/>
            <person name="Dolan L."/>
        </authorList>
    </citation>
    <scope>NUCLEOTIDE SEQUENCE [LARGE SCALE GENOMIC DNA]</scope>
    <source>
        <strain evidence="7">cv. Tak-1 and cv. Tak-2</strain>
        <tissue evidence="6">Whole gametophyte</tissue>
    </source>
</reference>
<evidence type="ECO:0000256" key="2">
    <source>
        <dbReference type="ARBA" id="ARBA00023180"/>
    </source>
</evidence>
<feature type="signal peptide" evidence="4">
    <location>
        <begin position="1"/>
        <end position="23"/>
    </location>
</feature>
<dbReference type="InterPro" id="IPR014403">
    <property type="entry name" value="APS1/VSP"/>
</dbReference>
<evidence type="ECO:0000313" key="8">
    <source>
        <dbReference type="Proteomes" id="UP001162541"/>
    </source>
</evidence>
<accession>A0A176WPF8</accession>
<evidence type="ECO:0000256" key="4">
    <source>
        <dbReference type="SAM" id="SignalP"/>
    </source>
</evidence>
<dbReference type="PANTHER" id="PTHR31284">
    <property type="entry name" value="ACID PHOSPHATASE-LIKE PROTEIN"/>
    <property type="match status" value="1"/>
</dbReference>